<dbReference type="InterPro" id="IPR005119">
    <property type="entry name" value="LysR_subst-bd"/>
</dbReference>
<dbReference type="RefSeq" id="WP_121281226.1">
    <property type="nucleotide sequence ID" value="NZ_RBZV01000014.1"/>
</dbReference>
<evidence type="ECO:0000256" key="4">
    <source>
        <dbReference type="ARBA" id="ARBA00023163"/>
    </source>
</evidence>
<sequence length="299" mass="33420">MDTLGGLVAFVRAAETRSFVAAARVLGISASAVGKSVARLEAQLGVRLFHRSTRSISLTEEGAAFFDRCRHALEELELAQSELSKATQTPRGRLRVSLPAVGYRLIMPVVPRFRQMYPDIELDLDFSDRLVDVIDEGFDAVIRGADLADSRLMSRGLGPYRLMLCASPEYLARYGVPREPADLATHQRLRFKVRSTGKLQEWLLDDVPAVQGMSSSQELVFNNLEALLMGALQGLGIAYLPDFAAREPLRDGGLQRVLEQCRTREGTFSILWPTSRHMVPRLRVFVDFLAEHLFDDERS</sequence>
<dbReference type="PANTHER" id="PTHR30537:SF72">
    <property type="entry name" value="LYSR FAMILY TRANSCRIPTIONAL REGULATOR"/>
    <property type="match status" value="1"/>
</dbReference>
<comment type="caution">
    <text evidence="6">The sequence shown here is derived from an EMBL/GenBank/DDBJ whole genome shotgun (WGS) entry which is preliminary data.</text>
</comment>
<keyword evidence="7" id="KW-1185">Reference proteome</keyword>
<dbReference type="SUPFAM" id="SSF53850">
    <property type="entry name" value="Periplasmic binding protein-like II"/>
    <property type="match status" value="1"/>
</dbReference>
<comment type="similarity">
    <text evidence="1">Belongs to the LysR transcriptional regulatory family.</text>
</comment>
<keyword evidence="4" id="KW-0804">Transcription</keyword>
<dbReference type="InterPro" id="IPR000847">
    <property type="entry name" value="LysR_HTH_N"/>
</dbReference>
<gene>
    <name evidence="6" type="ORF">D7S89_23280</name>
</gene>
<dbReference type="GO" id="GO:0003700">
    <property type="term" value="F:DNA-binding transcription factor activity"/>
    <property type="evidence" value="ECO:0007669"/>
    <property type="project" value="InterPro"/>
</dbReference>
<dbReference type="Gene3D" id="1.10.10.10">
    <property type="entry name" value="Winged helix-like DNA-binding domain superfamily/Winged helix DNA-binding domain"/>
    <property type="match status" value="1"/>
</dbReference>
<dbReference type="EMBL" id="RBZV01000014">
    <property type="protein sequence ID" value="RKP44135.1"/>
    <property type="molecule type" value="Genomic_DNA"/>
</dbReference>
<dbReference type="CDD" id="cd08476">
    <property type="entry name" value="PBP2_CrgA_like_7"/>
    <property type="match status" value="1"/>
</dbReference>
<evidence type="ECO:0000259" key="5">
    <source>
        <dbReference type="PROSITE" id="PS50931"/>
    </source>
</evidence>
<protein>
    <submittedName>
        <fullName evidence="6">LysR family transcriptional regulator</fullName>
    </submittedName>
</protein>
<dbReference type="SUPFAM" id="SSF46785">
    <property type="entry name" value="Winged helix' DNA-binding domain"/>
    <property type="match status" value="1"/>
</dbReference>
<keyword evidence="3" id="KW-0238">DNA-binding</keyword>
<dbReference type="AlphaFoldDB" id="A0A494X049"/>
<dbReference type="Proteomes" id="UP000280434">
    <property type="component" value="Unassembled WGS sequence"/>
</dbReference>
<dbReference type="PROSITE" id="PS50931">
    <property type="entry name" value="HTH_LYSR"/>
    <property type="match status" value="1"/>
</dbReference>
<evidence type="ECO:0000313" key="7">
    <source>
        <dbReference type="Proteomes" id="UP000280434"/>
    </source>
</evidence>
<dbReference type="InterPro" id="IPR036390">
    <property type="entry name" value="WH_DNA-bd_sf"/>
</dbReference>
<organism evidence="6 7">
    <name type="scientific">Trinickia fusca</name>
    <dbReference type="NCBI Taxonomy" id="2419777"/>
    <lineage>
        <taxon>Bacteria</taxon>
        <taxon>Pseudomonadati</taxon>
        <taxon>Pseudomonadota</taxon>
        <taxon>Betaproteobacteria</taxon>
        <taxon>Burkholderiales</taxon>
        <taxon>Burkholderiaceae</taxon>
        <taxon>Trinickia</taxon>
    </lineage>
</organism>
<keyword evidence="2" id="KW-0805">Transcription regulation</keyword>
<reference evidence="6 7" key="1">
    <citation type="submission" date="2018-10" db="EMBL/GenBank/DDBJ databases">
        <title>Paraburkholderia sp. 7MK8-2, isolated from soil.</title>
        <authorList>
            <person name="Gao Z.-H."/>
            <person name="Qiu L.-H."/>
        </authorList>
    </citation>
    <scope>NUCLEOTIDE SEQUENCE [LARGE SCALE GENOMIC DNA]</scope>
    <source>
        <strain evidence="6 7">7MK8-2</strain>
    </source>
</reference>
<dbReference type="Pfam" id="PF03466">
    <property type="entry name" value="LysR_substrate"/>
    <property type="match status" value="1"/>
</dbReference>
<dbReference type="Gene3D" id="3.40.190.290">
    <property type="match status" value="1"/>
</dbReference>
<name>A0A494X049_9BURK</name>
<dbReference type="InterPro" id="IPR058163">
    <property type="entry name" value="LysR-type_TF_proteobact-type"/>
</dbReference>
<evidence type="ECO:0000313" key="6">
    <source>
        <dbReference type="EMBL" id="RKP44135.1"/>
    </source>
</evidence>
<proteinExistence type="inferred from homology"/>
<dbReference type="InterPro" id="IPR036388">
    <property type="entry name" value="WH-like_DNA-bd_sf"/>
</dbReference>
<evidence type="ECO:0000256" key="1">
    <source>
        <dbReference type="ARBA" id="ARBA00009437"/>
    </source>
</evidence>
<dbReference type="Pfam" id="PF00126">
    <property type="entry name" value="HTH_1"/>
    <property type="match status" value="1"/>
</dbReference>
<evidence type="ECO:0000256" key="3">
    <source>
        <dbReference type="ARBA" id="ARBA00023125"/>
    </source>
</evidence>
<dbReference type="PANTHER" id="PTHR30537">
    <property type="entry name" value="HTH-TYPE TRANSCRIPTIONAL REGULATOR"/>
    <property type="match status" value="1"/>
</dbReference>
<dbReference type="GO" id="GO:0006351">
    <property type="term" value="P:DNA-templated transcription"/>
    <property type="evidence" value="ECO:0007669"/>
    <property type="project" value="TreeGrafter"/>
</dbReference>
<feature type="domain" description="HTH lysR-type" evidence="5">
    <location>
        <begin position="1"/>
        <end position="59"/>
    </location>
</feature>
<dbReference type="FunFam" id="1.10.10.10:FF:000001">
    <property type="entry name" value="LysR family transcriptional regulator"/>
    <property type="match status" value="1"/>
</dbReference>
<dbReference type="OrthoDB" id="9110639at2"/>
<evidence type="ECO:0000256" key="2">
    <source>
        <dbReference type="ARBA" id="ARBA00023015"/>
    </source>
</evidence>
<accession>A0A494X049</accession>
<dbReference type="GO" id="GO:0043565">
    <property type="term" value="F:sequence-specific DNA binding"/>
    <property type="evidence" value="ECO:0007669"/>
    <property type="project" value="TreeGrafter"/>
</dbReference>